<feature type="domain" description="Multidrug resistance protein MdtA-like C-terminal permuted SH3" evidence="3">
    <location>
        <begin position="273"/>
        <end position="331"/>
    </location>
</feature>
<accession>A0A163U5U6</accession>
<name>A0A163U5U6_9FLAO</name>
<dbReference type="PANTHER" id="PTHR30469:SF20">
    <property type="entry name" value="EFFLUX RND TRANSPORTER PERIPLASMIC ADAPTOR SUBUNIT"/>
    <property type="match status" value="1"/>
</dbReference>
<dbReference type="NCBIfam" id="TIGR01730">
    <property type="entry name" value="RND_mfp"/>
    <property type="match status" value="1"/>
</dbReference>
<dbReference type="GO" id="GO:1990281">
    <property type="term" value="C:efflux pump complex"/>
    <property type="evidence" value="ECO:0007669"/>
    <property type="project" value="TreeGrafter"/>
</dbReference>
<dbReference type="InterPro" id="IPR058627">
    <property type="entry name" value="MdtA-like_C"/>
</dbReference>
<dbReference type="SUPFAM" id="SSF111369">
    <property type="entry name" value="HlyD-like secretion proteins"/>
    <property type="match status" value="1"/>
</dbReference>
<keyword evidence="6" id="KW-1185">Reference proteome</keyword>
<dbReference type="Pfam" id="PF25973">
    <property type="entry name" value="BSH_CzcB"/>
    <property type="match status" value="1"/>
</dbReference>
<dbReference type="GO" id="GO:0015562">
    <property type="term" value="F:efflux transmembrane transporter activity"/>
    <property type="evidence" value="ECO:0007669"/>
    <property type="project" value="TreeGrafter"/>
</dbReference>
<dbReference type="Pfam" id="PF25967">
    <property type="entry name" value="RND-MFP_C"/>
    <property type="match status" value="1"/>
</dbReference>
<proteinExistence type="inferred from homology"/>
<dbReference type="Proteomes" id="UP000076630">
    <property type="component" value="Unassembled WGS sequence"/>
</dbReference>
<evidence type="ECO:0000259" key="3">
    <source>
        <dbReference type="Pfam" id="PF25967"/>
    </source>
</evidence>
<evidence type="ECO:0000313" key="6">
    <source>
        <dbReference type="Proteomes" id="UP000076630"/>
    </source>
</evidence>
<organism evidence="5 6">
    <name type="scientific">Myroides marinus</name>
    <dbReference type="NCBI Taxonomy" id="703342"/>
    <lineage>
        <taxon>Bacteria</taxon>
        <taxon>Pseudomonadati</taxon>
        <taxon>Bacteroidota</taxon>
        <taxon>Flavobacteriia</taxon>
        <taxon>Flavobacteriales</taxon>
        <taxon>Flavobacteriaceae</taxon>
        <taxon>Myroides</taxon>
    </lineage>
</organism>
<evidence type="ECO:0000259" key="2">
    <source>
        <dbReference type="Pfam" id="PF25954"/>
    </source>
</evidence>
<feature type="domain" description="CusB-like beta-barrel" evidence="2">
    <location>
        <begin position="193"/>
        <end position="266"/>
    </location>
</feature>
<sequence length="344" mass="37491">MQRNLLKGTVLFALILTGVSCSKKESNLSEPSQTIKVKSEVVKKVMISNPKSYSATLEPEQIANIGFSVPGTVNGVFVKEGQQVQAGQQLARLDDQEFSNAYQIAVASYDQVLDLYNRFNKLYEKGSLPERDYLDIKTKLAQAKASKNISSKQLGDASLKASFQGVITMKSVEKGMVVAPGQPMFTLANLDQVFAKINVPESEITQFKKGQQANLFIASLQKEFQGTIDLVNPQADPVTRTYMVKVRIQNTNHEILGGMLGDVWLKEVQKEEIIIPASAIHKGENGVTNVYVLNGGANGVVKKRVKVSNVRGANDLVIQSGLEVGEQVVITSSARLYEGAVVAQ</sequence>
<protein>
    <submittedName>
        <fullName evidence="5">Efflux transporter periplasmic adaptor subunit</fullName>
    </submittedName>
</protein>
<dbReference type="InterPro" id="IPR058792">
    <property type="entry name" value="Beta-barrel_RND_2"/>
</dbReference>
<evidence type="ECO:0000256" key="1">
    <source>
        <dbReference type="ARBA" id="ARBA00009477"/>
    </source>
</evidence>
<dbReference type="PROSITE" id="PS51257">
    <property type="entry name" value="PROKAR_LIPOPROTEIN"/>
    <property type="match status" value="1"/>
</dbReference>
<dbReference type="RefSeq" id="WP_038988232.1">
    <property type="nucleotide sequence ID" value="NZ_JACAJN010000058.1"/>
</dbReference>
<dbReference type="Gene3D" id="2.40.50.100">
    <property type="match status" value="1"/>
</dbReference>
<dbReference type="AlphaFoldDB" id="A0A163U5U6"/>
<reference evidence="5 6" key="1">
    <citation type="submission" date="2016-01" db="EMBL/GenBank/DDBJ databases">
        <title>Whole genome sequencing of Myroides marinus L41.</title>
        <authorList>
            <person name="Hong K.W."/>
        </authorList>
    </citation>
    <scope>NUCLEOTIDE SEQUENCE [LARGE SCALE GENOMIC DNA]</scope>
    <source>
        <strain evidence="5 6">L41</strain>
    </source>
</reference>
<evidence type="ECO:0000313" key="5">
    <source>
        <dbReference type="EMBL" id="KZE72857.1"/>
    </source>
</evidence>
<dbReference type="Gene3D" id="2.40.30.170">
    <property type="match status" value="1"/>
</dbReference>
<dbReference type="InterPro" id="IPR006143">
    <property type="entry name" value="RND_pump_MFP"/>
</dbReference>
<dbReference type="PANTHER" id="PTHR30469">
    <property type="entry name" value="MULTIDRUG RESISTANCE PROTEIN MDTA"/>
    <property type="match status" value="1"/>
</dbReference>
<dbReference type="Pfam" id="PF25954">
    <property type="entry name" value="Beta-barrel_RND_2"/>
    <property type="match status" value="1"/>
</dbReference>
<evidence type="ECO:0000259" key="4">
    <source>
        <dbReference type="Pfam" id="PF25973"/>
    </source>
</evidence>
<dbReference type="InterPro" id="IPR058647">
    <property type="entry name" value="BSH_CzcB-like"/>
</dbReference>
<dbReference type="OrthoDB" id="9806939at2"/>
<feature type="domain" description="CzcB-like barrel-sandwich hybrid" evidence="4">
    <location>
        <begin position="62"/>
        <end position="189"/>
    </location>
</feature>
<dbReference type="EMBL" id="LQNU01000116">
    <property type="protein sequence ID" value="KZE72857.1"/>
    <property type="molecule type" value="Genomic_DNA"/>
</dbReference>
<comment type="caution">
    <text evidence="5">The sequence shown here is derived from an EMBL/GenBank/DDBJ whole genome shotgun (WGS) entry which is preliminary data.</text>
</comment>
<gene>
    <name evidence="5" type="ORF">AV926_02285</name>
</gene>
<dbReference type="Gene3D" id="2.40.420.20">
    <property type="match status" value="1"/>
</dbReference>
<comment type="similarity">
    <text evidence="1">Belongs to the membrane fusion protein (MFP) (TC 8.A.1) family.</text>
</comment>